<protein>
    <recommendedName>
        <fullName evidence="4">threonine-phosphate decarboxylase</fullName>
        <ecNumber evidence="4">4.1.1.81</ecNumber>
    </recommendedName>
    <alternativeName>
        <fullName evidence="8">L-threonine-O-3-phosphate decarboxylase</fullName>
    </alternativeName>
</protein>
<evidence type="ECO:0000313" key="12">
    <source>
        <dbReference type="Proteomes" id="UP000005387"/>
    </source>
</evidence>
<evidence type="ECO:0000256" key="9">
    <source>
        <dbReference type="ARBA" id="ARBA00048531"/>
    </source>
</evidence>
<dbReference type="PROSITE" id="PS00105">
    <property type="entry name" value="AA_TRANSFER_CLASS_1"/>
    <property type="match status" value="1"/>
</dbReference>
<dbReference type="EMBL" id="AEDD01000001">
    <property type="protein sequence ID" value="EFM13165.1"/>
    <property type="molecule type" value="Genomic_DNA"/>
</dbReference>
<dbReference type="Gene3D" id="3.90.1150.10">
    <property type="entry name" value="Aspartate Aminotransferase, domain 1"/>
    <property type="match status" value="1"/>
</dbReference>
<evidence type="ECO:0000256" key="6">
    <source>
        <dbReference type="ARBA" id="ARBA00022898"/>
    </source>
</evidence>
<evidence type="ECO:0000256" key="8">
    <source>
        <dbReference type="ARBA" id="ARBA00029996"/>
    </source>
</evidence>
<dbReference type="PANTHER" id="PTHR42885">
    <property type="entry name" value="HISTIDINOL-PHOSPHATE AMINOTRANSFERASE-RELATED"/>
    <property type="match status" value="1"/>
</dbReference>
<dbReference type="Gene3D" id="3.40.640.10">
    <property type="entry name" value="Type I PLP-dependent aspartate aminotransferase-like (Major domain)"/>
    <property type="match status" value="1"/>
</dbReference>
<feature type="domain" description="Aminotransferase class I/classII large" evidence="10">
    <location>
        <begin position="24"/>
        <end position="354"/>
    </location>
</feature>
<dbReference type="PANTHER" id="PTHR42885:SF1">
    <property type="entry name" value="THREONINE-PHOSPHATE DECARBOXYLASE"/>
    <property type="match status" value="1"/>
</dbReference>
<keyword evidence="5" id="KW-0169">Cobalamin biosynthesis</keyword>
<gene>
    <name evidence="11" type="ORF">PaecuDRAFT_0676</name>
</gene>
<dbReference type="InterPro" id="IPR015422">
    <property type="entry name" value="PyrdxlP-dep_Trfase_small"/>
</dbReference>
<comment type="function">
    <text evidence="2">Decarboxylates L-threonine-O-3-phosphate to yield (R)-1-amino-2-propanol O-2-phosphate, the precursor for the linkage between the nucleotide loop and the corrin ring in cobalamin.</text>
</comment>
<dbReference type="UniPathway" id="UPA00148"/>
<dbReference type="RefSeq" id="WP_006036691.1">
    <property type="nucleotide sequence ID" value="NZ_AEDD01000001.1"/>
</dbReference>
<reference evidence="11 12" key="1">
    <citation type="submission" date="2010-07" db="EMBL/GenBank/DDBJ databases">
        <title>The draft genome of Paenibacillus curdlanolyticus YK9.</title>
        <authorList>
            <consortium name="US DOE Joint Genome Institute (JGI-PGF)"/>
            <person name="Lucas S."/>
            <person name="Copeland A."/>
            <person name="Lapidus A."/>
            <person name="Cheng J.-F."/>
            <person name="Bruce D."/>
            <person name="Goodwin L."/>
            <person name="Pitluck S."/>
            <person name="Land M.L."/>
            <person name="Hauser L."/>
            <person name="Chang Y.-J."/>
            <person name="Jeffries C."/>
            <person name="Anderson I.J."/>
            <person name="Johnson E."/>
            <person name="Loganathan U."/>
            <person name="Mulhopadhyay B."/>
            <person name="Kyrpides N."/>
            <person name="Woyke T.J."/>
        </authorList>
    </citation>
    <scope>NUCLEOTIDE SEQUENCE [LARGE SCALE GENOMIC DNA]</scope>
    <source>
        <strain evidence="11 12">YK9</strain>
    </source>
</reference>
<dbReference type="CDD" id="cd00609">
    <property type="entry name" value="AAT_like"/>
    <property type="match status" value="1"/>
</dbReference>
<dbReference type="GO" id="GO:0009236">
    <property type="term" value="P:cobalamin biosynthetic process"/>
    <property type="evidence" value="ECO:0007669"/>
    <property type="project" value="UniProtKB-UniPathway"/>
</dbReference>
<evidence type="ECO:0000256" key="2">
    <source>
        <dbReference type="ARBA" id="ARBA00003444"/>
    </source>
</evidence>
<organism evidence="11 12">
    <name type="scientific">Paenibacillus curdlanolyticus YK9</name>
    <dbReference type="NCBI Taxonomy" id="717606"/>
    <lineage>
        <taxon>Bacteria</taxon>
        <taxon>Bacillati</taxon>
        <taxon>Bacillota</taxon>
        <taxon>Bacilli</taxon>
        <taxon>Bacillales</taxon>
        <taxon>Paenibacillaceae</taxon>
        <taxon>Paenibacillus</taxon>
    </lineage>
</organism>
<proteinExistence type="predicted"/>
<dbReference type="InterPro" id="IPR015421">
    <property type="entry name" value="PyrdxlP-dep_Trfase_major"/>
</dbReference>
<evidence type="ECO:0000256" key="3">
    <source>
        <dbReference type="ARBA" id="ARBA00004953"/>
    </source>
</evidence>
<dbReference type="InterPro" id="IPR004839">
    <property type="entry name" value="Aminotransferase_I/II_large"/>
</dbReference>
<keyword evidence="6" id="KW-0663">Pyridoxal phosphate</keyword>
<dbReference type="AlphaFoldDB" id="E0I4F1"/>
<dbReference type="GO" id="GO:0048472">
    <property type="term" value="F:threonine-phosphate decarboxylase activity"/>
    <property type="evidence" value="ECO:0007669"/>
    <property type="project" value="UniProtKB-EC"/>
</dbReference>
<comment type="cofactor">
    <cofactor evidence="1">
        <name>pyridoxal 5'-phosphate</name>
        <dbReference type="ChEBI" id="CHEBI:597326"/>
    </cofactor>
</comment>
<keyword evidence="12" id="KW-1185">Reference proteome</keyword>
<dbReference type="NCBIfam" id="TIGR01140">
    <property type="entry name" value="L_thr_O3P_dcar"/>
    <property type="match status" value="1"/>
</dbReference>
<dbReference type="InterPro" id="IPR005860">
    <property type="entry name" value="CobD"/>
</dbReference>
<dbReference type="InterPro" id="IPR015424">
    <property type="entry name" value="PyrdxlP-dep_Trfase"/>
</dbReference>
<evidence type="ECO:0000256" key="4">
    <source>
        <dbReference type="ARBA" id="ARBA00012285"/>
    </source>
</evidence>
<sequence>MLERYGHGGDLVTAAEMYGIPASDFIDFSSNMNPFGPPDAVQRVMEQRWRDLDQYPDPAVRGLRSKLAARHGISMNNVLCGNGAAEIIDLVIRAMRPGASVALAVPGFGEYADAARKYGGKLFTVPLLEDDRFRLSEASVFETVERDKPGLWMLGSPNNPTGQTVSRDLVLKLIDTGAFVVIDEAFIDFIADEDRLTLVREAAARPNLLVIRSMTKFYAVPGIRLGYAVGSPEVIAAMRRLQTPWSVNSLAQWMGEAVLGDEAYEQRTLAWLAEARPHLAASLQALGFTVFESAVNYLLLKLPDRCVLDASELQRRMGQRGVLVRDASHFEGLNGRFIRVAVKLNEQNEKLVQTLKAVLLESGTHAEMERG</sequence>
<dbReference type="SUPFAM" id="SSF53383">
    <property type="entry name" value="PLP-dependent transferases"/>
    <property type="match status" value="1"/>
</dbReference>
<dbReference type="InterPro" id="IPR004838">
    <property type="entry name" value="NHTrfase_class1_PyrdxlP-BS"/>
</dbReference>
<comment type="pathway">
    <text evidence="3">Cofactor biosynthesis; adenosylcobalamin biosynthesis.</text>
</comment>
<evidence type="ECO:0000256" key="7">
    <source>
        <dbReference type="ARBA" id="ARBA00023239"/>
    </source>
</evidence>
<dbReference type="Pfam" id="PF00155">
    <property type="entry name" value="Aminotran_1_2"/>
    <property type="match status" value="1"/>
</dbReference>
<evidence type="ECO:0000256" key="5">
    <source>
        <dbReference type="ARBA" id="ARBA00022573"/>
    </source>
</evidence>
<evidence type="ECO:0000256" key="1">
    <source>
        <dbReference type="ARBA" id="ARBA00001933"/>
    </source>
</evidence>
<accession>E0I4F1</accession>
<dbReference type="GO" id="GO:0030170">
    <property type="term" value="F:pyridoxal phosphate binding"/>
    <property type="evidence" value="ECO:0007669"/>
    <property type="project" value="InterPro"/>
</dbReference>
<dbReference type="Proteomes" id="UP000005387">
    <property type="component" value="Unassembled WGS sequence"/>
</dbReference>
<dbReference type="EC" id="4.1.1.81" evidence="4"/>
<dbReference type="OrthoDB" id="9813612at2"/>
<evidence type="ECO:0000259" key="10">
    <source>
        <dbReference type="Pfam" id="PF00155"/>
    </source>
</evidence>
<dbReference type="eggNOG" id="COG0079">
    <property type="taxonomic scope" value="Bacteria"/>
</dbReference>
<comment type="catalytic activity">
    <reaction evidence="9">
        <text>O-phospho-L-threonine + H(+) = (R)-1-aminopropan-2-yl phosphate + CO2</text>
        <dbReference type="Rhea" id="RHEA:11492"/>
        <dbReference type="ChEBI" id="CHEBI:15378"/>
        <dbReference type="ChEBI" id="CHEBI:16526"/>
        <dbReference type="ChEBI" id="CHEBI:58563"/>
        <dbReference type="ChEBI" id="CHEBI:58675"/>
        <dbReference type="EC" id="4.1.1.81"/>
    </reaction>
</comment>
<dbReference type="STRING" id="717606.PaecuDRAFT_0676"/>
<name>E0I4F1_9BACL</name>
<evidence type="ECO:0000313" key="11">
    <source>
        <dbReference type="EMBL" id="EFM13165.1"/>
    </source>
</evidence>
<keyword evidence="7" id="KW-0456">Lyase</keyword>